<evidence type="ECO:0000256" key="1">
    <source>
        <dbReference type="SAM" id="MobiDB-lite"/>
    </source>
</evidence>
<gene>
    <name evidence="2" type="ORF">WG66_1168</name>
</gene>
<name>A0A0W0GCL3_MONRR</name>
<dbReference type="EMBL" id="LATX01000430">
    <property type="protein sequence ID" value="KTB46264.1"/>
    <property type="molecule type" value="Genomic_DNA"/>
</dbReference>
<dbReference type="Proteomes" id="UP000054988">
    <property type="component" value="Unassembled WGS sequence"/>
</dbReference>
<proteinExistence type="predicted"/>
<evidence type="ECO:0000313" key="3">
    <source>
        <dbReference type="Proteomes" id="UP000054988"/>
    </source>
</evidence>
<feature type="compositionally biased region" description="Low complexity" evidence="1">
    <location>
        <begin position="1"/>
        <end position="21"/>
    </location>
</feature>
<reference evidence="2 3" key="1">
    <citation type="submission" date="2015-12" db="EMBL/GenBank/DDBJ databases">
        <title>Draft genome sequence of Moniliophthora roreri, the causal agent of frosty pod rot of cacao.</title>
        <authorList>
            <person name="Aime M.C."/>
            <person name="Diaz-Valderrama J.R."/>
            <person name="Kijpornyongpan T."/>
            <person name="Phillips-Mora W."/>
        </authorList>
    </citation>
    <scope>NUCLEOTIDE SEQUENCE [LARGE SCALE GENOMIC DNA]</scope>
    <source>
        <strain evidence="2 3">MCA 2952</strain>
    </source>
</reference>
<organism evidence="2 3">
    <name type="scientific">Moniliophthora roreri</name>
    <name type="common">Frosty pod rot fungus</name>
    <name type="synonym">Monilia roreri</name>
    <dbReference type="NCBI Taxonomy" id="221103"/>
    <lineage>
        <taxon>Eukaryota</taxon>
        <taxon>Fungi</taxon>
        <taxon>Dikarya</taxon>
        <taxon>Basidiomycota</taxon>
        <taxon>Agaricomycotina</taxon>
        <taxon>Agaricomycetes</taxon>
        <taxon>Agaricomycetidae</taxon>
        <taxon>Agaricales</taxon>
        <taxon>Marasmiineae</taxon>
        <taxon>Marasmiaceae</taxon>
        <taxon>Moniliophthora</taxon>
    </lineage>
</organism>
<sequence>MSTNASASTSASSSSASNQAQGLPSSTPTEAGEGRSPPPTPSEMWMDCASALCANWTAISPETAQATFAGDASTMHLDISLQGALSTDGLHNFCMEGLVWIVVLCQTITIIMMMDTTVTMENDDQVFVINTDTERREFLFMGVNPKKVRLVDIKKGVEERMMEGWQPGSSQAEVTTGMELDRTPDKSQKYDNKSYNEGESEWAPNEL</sequence>
<dbReference type="AlphaFoldDB" id="A0A0W0GCL3"/>
<feature type="region of interest" description="Disordered" evidence="1">
    <location>
        <begin position="1"/>
        <end position="43"/>
    </location>
</feature>
<accession>A0A0W0GCL3</accession>
<feature type="region of interest" description="Disordered" evidence="1">
    <location>
        <begin position="163"/>
        <end position="207"/>
    </location>
</feature>
<comment type="caution">
    <text evidence="2">The sequence shown here is derived from an EMBL/GenBank/DDBJ whole genome shotgun (WGS) entry which is preliminary data.</text>
</comment>
<protein>
    <submittedName>
        <fullName evidence="2">Uncharacterized protein</fullName>
    </submittedName>
</protein>
<evidence type="ECO:0000313" key="2">
    <source>
        <dbReference type="EMBL" id="KTB46264.1"/>
    </source>
</evidence>
<feature type="compositionally biased region" description="Basic and acidic residues" evidence="1">
    <location>
        <begin position="179"/>
        <end position="196"/>
    </location>
</feature>